<dbReference type="InterPro" id="IPR036739">
    <property type="entry name" value="SLC41_membr_dom_sf"/>
</dbReference>
<evidence type="ECO:0000259" key="10">
    <source>
        <dbReference type="PROSITE" id="PS51371"/>
    </source>
</evidence>
<keyword evidence="4 9" id="KW-0812">Transmembrane</keyword>
<dbReference type="GO" id="GO:0015095">
    <property type="term" value="F:magnesium ion transmembrane transporter activity"/>
    <property type="evidence" value="ECO:0007669"/>
    <property type="project" value="UniProtKB-UniRule"/>
</dbReference>
<dbReference type="CDD" id="cd04606">
    <property type="entry name" value="CBS_pair_Mg_transporter"/>
    <property type="match status" value="1"/>
</dbReference>
<keyword evidence="8" id="KW-0129">CBS domain</keyword>
<evidence type="ECO:0000256" key="1">
    <source>
        <dbReference type="ARBA" id="ARBA00004141"/>
    </source>
</evidence>
<sequence>MVKLNDETRAAYSQYLLELLRDGEETVFRSKFLDLHPVDQVEVVQQMTEENRTRFYGIMTPAEIAEIFEELELEEQKDMVLEWENKDMSDVFNHMNADDVADFLGELEEKERQDILTDMDVEDAEDVKELLAYEEETAGAIMTKESVHLHETEKVGDVLNRLRGEAPDAEMIYYLYVVDENEKLTGVVSLRDLMVASLDERVGNVMSRRVVSVHINDDQEDVARLIQKYDFLAAPVVSTHNHLLGIVTVDDVIDVLEEEATEDLAEFSTTRGATDASLSAFKAAKKRTPWIILLMFLGMITAGIIGQFEETLEQVVLLSAFIPMLMGSAGNVGTQSLAVVVRGLALGNFERKGLLRSLVRELGTGLLIGITCALALLVIIPLLYDGQLLLAFIVGFSVFISLGLAAVIGSIVPLIINRLKLDPAIASGPFITTFIDVVSITIYFSIATMLLQFL</sequence>
<keyword evidence="3 9" id="KW-0813">Transport</keyword>
<dbReference type="InterPro" id="IPR046342">
    <property type="entry name" value="CBS_dom_sf"/>
</dbReference>
<dbReference type="Pfam" id="PF01769">
    <property type="entry name" value="MgtE"/>
    <property type="match status" value="1"/>
</dbReference>
<dbReference type="SMART" id="SM00116">
    <property type="entry name" value="CBS"/>
    <property type="match status" value="2"/>
</dbReference>
<evidence type="ECO:0000256" key="9">
    <source>
        <dbReference type="RuleBase" id="RU362011"/>
    </source>
</evidence>
<dbReference type="AlphaFoldDB" id="A0A1G8LKS7"/>
<dbReference type="GO" id="GO:0046872">
    <property type="term" value="F:metal ion binding"/>
    <property type="evidence" value="ECO:0007669"/>
    <property type="project" value="UniProtKB-KW"/>
</dbReference>
<protein>
    <recommendedName>
        <fullName evidence="9">Magnesium transporter MgtE</fullName>
    </recommendedName>
</protein>
<organism evidence="11 12">
    <name type="scientific">Natribacillus halophilus</name>
    <dbReference type="NCBI Taxonomy" id="549003"/>
    <lineage>
        <taxon>Bacteria</taxon>
        <taxon>Bacillati</taxon>
        <taxon>Bacillota</taxon>
        <taxon>Bacilli</taxon>
        <taxon>Bacillales</taxon>
        <taxon>Bacillaceae</taxon>
        <taxon>Natribacillus</taxon>
    </lineage>
</organism>
<keyword evidence="12" id="KW-1185">Reference proteome</keyword>
<keyword evidence="6 9" id="KW-1133">Transmembrane helix</keyword>
<feature type="transmembrane region" description="Helical" evidence="9">
    <location>
        <begin position="290"/>
        <end position="308"/>
    </location>
</feature>
<accession>A0A1G8LKS7</accession>
<dbReference type="Proteomes" id="UP000198853">
    <property type="component" value="Unassembled WGS sequence"/>
</dbReference>
<dbReference type="EMBL" id="FNEN01000003">
    <property type="protein sequence ID" value="SDI56304.1"/>
    <property type="molecule type" value="Genomic_DNA"/>
</dbReference>
<dbReference type="PANTHER" id="PTHR43773:SF1">
    <property type="entry name" value="MAGNESIUM TRANSPORTER MGTE"/>
    <property type="match status" value="1"/>
</dbReference>
<dbReference type="InterPro" id="IPR006667">
    <property type="entry name" value="SLC41_membr_dom"/>
</dbReference>
<comment type="similarity">
    <text evidence="2 9">Belongs to the SLC41A transporter family.</text>
</comment>
<evidence type="ECO:0000256" key="5">
    <source>
        <dbReference type="ARBA" id="ARBA00022842"/>
    </source>
</evidence>
<dbReference type="Gene3D" id="3.10.580.10">
    <property type="entry name" value="CBS-domain"/>
    <property type="match status" value="1"/>
</dbReference>
<dbReference type="InterPro" id="IPR000644">
    <property type="entry name" value="CBS_dom"/>
</dbReference>
<name>A0A1G8LKS7_9BACI</name>
<dbReference type="PROSITE" id="PS51371">
    <property type="entry name" value="CBS"/>
    <property type="match status" value="2"/>
</dbReference>
<proteinExistence type="inferred from homology"/>
<feature type="domain" description="CBS" evidence="10">
    <location>
        <begin position="142"/>
        <end position="205"/>
    </location>
</feature>
<evidence type="ECO:0000256" key="6">
    <source>
        <dbReference type="ARBA" id="ARBA00022989"/>
    </source>
</evidence>
<evidence type="ECO:0000313" key="11">
    <source>
        <dbReference type="EMBL" id="SDI56304.1"/>
    </source>
</evidence>
<comment type="function">
    <text evidence="9">Acts as a magnesium transporter.</text>
</comment>
<dbReference type="NCBIfam" id="TIGR00400">
    <property type="entry name" value="mgtE"/>
    <property type="match status" value="1"/>
</dbReference>
<comment type="subunit">
    <text evidence="9">Homodimer.</text>
</comment>
<dbReference type="InterPro" id="IPR038076">
    <property type="entry name" value="MgtE_N_sf"/>
</dbReference>
<dbReference type="PANTHER" id="PTHR43773">
    <property type="entry name" value="MAGNESIUM TRANSPORTER MGTE"/>
    <property type="match status" value="1"/>
</dbReference>
<feature type="transmembrane region" description="Helical" evidence="9">
    <location>
        <begin position="320"/>
        <end position="341"/>
    </location>
</feature>
<evidence type="ECO:0000256" key="4">
    <source>
        <dbReference type="ARBA" id="ARBA00022692"/>
    </source>
</evidence>
<feature type="domain" description="CBS" evidence="10">
    <location>
        <begin position="206"/>
        <end position="264"/>
    </location>
</feature>
<reference evidence="11 12" key="1">
    <citation type="submission" date="2016-10" db="EMBL/GenBank/DDBJ databases">
        <authorList>
            <person name="de Groot N.N."/>
        </authorList>
    </citation>
    <scope>NUCLEOTIDE SEQUENCE [LARGE SCALE GENOMIC DNA]</scope>
    <source>
        <strain evidence="11 12">DSM 21771</strain>
    </source>
</reference>
<keyword evidence="9" id="KW-1003">Cell membrane</keyword>
<dbReference type="Pfam" id="PF00571">
    <property type="entry name" value="CBS"/>
    <property type="match status" value="2"/>
</dbReference>
<dbReference type="SMART" id="SM00924">
    <property type="entry name" value="MgtE_N"/>
    <property type="match status" value="1"/>
</dbReference>
<feature type="transmembrane region" description="Helical" evidence="9">
    <location>
        <begin position="362"/>
        <end position="384"/>
    </location>
</feature>
<feature type="transmembrane region" description="Helical" evidence="9">
    <location>
        <begin position="390"/>
        <end position="416"/>
    </location>
</feature>
<dbReference type="Gene3D" id="1.10.357.20">
    <property type="entry name" value="SLC41 divalent cation transporters, integral membrane domain"/>
    <property type="match status" value="1"/>
</dbReference>
<keyword evidence="5 9" id="KW-0460">Magnesium</keyword>
<dbReference type="InterPro" id="IPR006669">
    <property type="entry name" value="MgtE_transporter"/>
</dbReference>
<keyword evidence="9" id="KW-0479">Metal-binding</keyword>
<dbReference type="InterPro" id="IPR006668">
    <property type="entry name" value="Mg_transptr_MgtE_intracell_dom"/>
</dbReference>
<dbReference type="RefSeq" id="WP_090396645.1">
    <property type="nucleotide sequence ID" value="NZ_FNEN01000003.1"/>
</dbReference>
<dbReference type="Gene3D" id="1.25.60.10">
    <property type="entry name" value="MgtE N-terminal domain-like"/>
    <property type="match status" value="1"/>
</dbReference>
<dbReference type="SUPFAM" id="SSF158791">
    <property type="entry name" value="MgtE N-terminal domain-like"/>
    <property type="match status" value="1"/>
</dbReference>
<feature type="transmembrane region" description="Helical" evidence="9">
    <location>
        <begin position="428"/>
        <end position="451"/>
    </location>
</feature>
<dbReference type="OrthoDB" id="9790355at2"/>
<dbReference type="Pfam" id="PF03448">
    <property type="entry name" value="MgtE_N"/>
    <property type="match status" value="1"/>
</dbReference>
<comment type="subcellular location">
    <subcellularLocation>
        <location evidence="9">Cell membrane</location>
        <topology evidence="9">Multi-pass membrane protein</topology>
    </subcellularLocation>
    <subcellularLocation>
        <location evidence="1">Membrane</location>
        <topology evidence="1">Multi-pass membrane protein</topology>
    </subcellularLocation>
</comment>
<evidence type="ECO:0000256" key="7">
    <source>
        <dbReference type="ARBA" id="ARBA00023136"/>
    </source>
</evidence>
<evidence type="ECO:0000256" key="8">
    <source>
        <dbReference type="PROSITE-ProRule" id="PRU00703"/>
    </source>
</evidence>
<dbReference type="SUPFAM" id="SSF161093">
    <property type="entry name" value="MgtE membrane domain-like"/>
    <property type="match status" value="1"/>
</dbReference>
<evidence type="ECO:0000256" key="2">
    <source>
        <dbReference type="ARBA" id="ARBA00009749"/>
    </source>
</evidence>
<dbReference type="SUPFAM" id="SSF54631">
    <property type="entry name" value="CBS-domain pair"/>
    <property type="match status" value="1"/>
</dbReference>
<dbReference type="GO" id="GO:0005886">
    <property type="term" value="C:plasma membrane"/>
    <property type="evidence" value="ECO:0007669"/>
    <property type="project" value="UniProtKB-SubCell"/>
</dbReference>
<evidence type="ECO:0000313" key="12">
    <source>
        <dbReference type="Proteomes" id="UP000198853"/>
    </source>
</evidence>
<evidence type="ECO:0000256" key="3">
    <source>
        <dbReference type="ARBA" id="ARBA00022448"/>
    </source>
</evidence>
<gene>
    <name evidence="11" type="ORF">SAMN04488123_103142</name>
</gene>
<keyword evidence="7 9" id="KW-0472">Membrane</keyword>